<dbReference type="SMART" id="SM00335">
    <property type="entry name" value="ANX"/>
    <property type="match status" value="3"/>
</dbReference>
<comment type="caution">
    <text evidence="11">The sequence shown here is derived from an EMBL/GenBank/DDBJ whole genome shotgun (WGS) entry which is preliminary data.</text>
</comment>
<dbReference type="PROSITE" id="PS51897">
    <property type="entry name" value="ANNEXIN_2"/>
    <property type="match status" value="3"/>
</dbReference>
<keyword evidence="6" id="KW-0106">Calcium</keyword>
<evidence type="ECO:0000256" key="8">
    <source>
        <dbReference type="ARBA" id="ARBA00023216"/>
    </source>
</evidence>
<dbReference type="GO" id="GO:0005509">
    <property type="term" value="F:calcium ion binding"/>
    <property type="evidence" value="ECO:0007669"/>
    <property type="project" value="InterPro"/>
</dbReference>
<dbReference type="InterPro" id="IPR008271">
    <property type="entry name" value="Ser/Thr_kinase_AS"/>
</dbReference>
<dbReference type="InterPro" id="IPR000719">
    <property type="entry name" value="Prot_kinase_dom"/>
</dbReference>
<evidence type="ECO:0000259" key="10">
    <source>
        <dbReference type="PROSITE" id="PS50011"/>
    </source>
</evidence>
<dbReference type="FunFam" id="1.10.220.10:FF:000002">
    <property type="entry name" value="Annexin"/>
    <property type="match status" value="1"/>
</dbReference>
<keyword evidence="4" id="KW-0547">Nucleotide-binding</keyword>
<reference evidence="11" key="1">
    <citation type="submission" date="2021-01" db="EMBL/GenBank/DDBJ databases">
        <title>Phytophthora aleatoria, a newly-described species from Pinus radiata is distinct from Phytophthora cactorum isolates based on comparative genomics.</title>
        <authorList>
            <person name="Mcdougal R."/>
            <person name="Panda P."/>
            <person name="Williams N."/>
            <person name="Studholme D.J."/>
        </authorList>
    </citation>
    <scope>NUCLEOTIDE SEQUENCE</scope>
    <source>
        <strain evidence="11">NZFS 4037</strain>
    </source>
</reference>
<keyword evidence="12" id="KW-1185">Reference proteome</keyword>
<evidence type="ECO:0000313" key="11">
    <source>
        <dbReference type="EMBL" id="KAG6976675.1"/>
    </source>
</evidence>
<evidence type="ECO:0000256" key="4">
    <source>
        <dbReference type="ARBA" id="ARBA00022741"/>
    </source>
</evidence>
<dbReference type="PROSITE" id="PS50011">
    <property type="entry name" value="PROTEIN_KINASE_DOM"/>
    <property type="match status" value="1"/>
</dbReference>
<evidence type="ECO:0000256" key="6">
    <source>
        <dbReference type="ARBA" id="ARBA00022837"/>
    </source>
</evidence>
<keyword evidence="3" id="KW-0677">Repeat</keyword>
<accession>A0A8J5JDN2</accession>
<keyword evidence="1" id="KW-0723">Serine/threonine-protein kinase</keyword>
<name>A0A8J5JDN2_9STRA</name>
<evidence type="ECO:0000256" key="1">
    <source>
        <dbReference type="ARBA" id="ARBA00022527"/>
    </source>
</evidence>
<keyword evidence="2" id="KW-0808">Transferase</keyword>
<keyword evidence="9" id="KW-0111">Calcium/phospholipid-binding</keyword>
<gene>
    <name evidence="11" type="ORF">JG688_00001110</name>
</gene>
<evidence type="ECO:0000256" key="9">
    <source>
        <dbReference type="ARBA" id="ARBA00023302"/>
    </source>
</evidence>
<dbReference type="Pfam" id="PF00069">
    <property type="entry name" value="Pkinase"/>
    <property type="match status" value="1"/>
</dbReference>
<dbReference type="FunFam" id="1.10.510.10:FF:000571">
    <property type="entry name" value="Maternal embryonic leucine zipper kinase"/>
    <property type="match status" value="1"/>
</dbReference>
<keyword evidence="7" id="KW-0067">ATP-binding</keyword>
<evidence type="ECO:0000256" key="3">
    <source>
        <dbReference type="ARBA" id="ARBA00022737"/>
    </source>
</evidence>
<evidence type="ECO:0000256" key="2">
    <source>
        <dbReference type="ARBA" id="ARBA00022679"/>
    </source>
</evidence>
<sequence length="784" mass="89284">MQHIFPQHAHDVFRGVPLVYPREIDDVCERIRDATDGLGVDEKVLVDTLSSLSASDRSLLIYRYKDLYREELKDTLSRDTVGDFRFLLLLLTMPLPEAEAFVLNVATSGSGTKERLLYPILLGRTNEELSMLKSTYFYIFNKDLTWLMRSELSGDYREVILLALERLQVTYDPEIHTYEKAKADAVKLYDAGEGRWGTDETTFVRILFSSPREHLVLVNDIYKKKYVSDLEEAVRCEFSGYATEALVFYVRLALEPDVVIADHFERMMKGLGTDEKGLSAAVIRYHWMQPRVERLYEKIVGNMGLGLLDVDVIQSKESRSSFLTTSTCCSGVSSGGVESTMLDTEMLSNSRLSSLYGGANGTGQRLTILEEDLETQDSTLSQKQIQKKLFELHELRVLKQVPLPDWMKIFVPRIVRLQTGTVPYMEYARSEKGEVRQRQMISVWTRVDRLPKNKLSIDFRVPEEGERSMPAPSSVTSTATNDKVAQDKWILKFETKNERDLWAKLVQDAIDLLGWIAKFTLGSVIMETENSSVIECSTWMDRGRLSYVMKSMEASSAKQSHSARNEIEIQRMLTNYSSHPNIVALYDSFHQKDKTYLVMENCVGGDLFDFISQNGGMDEHEAKTLFRHITSAINHCHEHGVVHLDIKPENLFFKVSSMQLETVKLGDFGSAMQLDKSTVKKAISCTVGYAAPEVLQNGNISTAADVFSAGAVLYTLLCGYSPFSAPSEDEMVERTLSGEIFFDELEWWRISKEAKELVKQMLHPDAKQRPSMDEVQEHTWFSKW</sequence>
<dbReference type="InterPro" id="IPR018502">
    <property type="entry name" value="Annexin_repeat"/>
</dbReference>
<dbReference type="GO" id="GO:0005544">
    <property type="term" value="F:calcium-dependent phospholipid binding"/>
    <property type="evidence" value="ECO:0007669"/>
    <property type="project" value="UniProtKB-KW"/>
</dbReference>
<keyword evidence="8" id="KW-0041">Annexin</keyword>
<dbReference type="Pfam" id="PF00191">
    <property type="entry name" value="Annexin"/>
    <property type="match status" value="3"/>
</dbReference>
<evidence type="ECO:0000256" key="7">
    <source>
        <dbReference type="ARBA" id="ARBA00022840"/>
    </source>
</evidence>
<dbReference type="Proteomes" id="UP000709295">
    <property type="component" value="Unassembled WGS sequence"/>
</dbReference>
<protein>
    <recommendedName>
        <fullName evidence="10">Protein kinase domain-containing protein</fullName>
    </recommendedName>
</protein>
<organism evidence="11 12">
    <name type="scientific">Phytophthora aleatoria</name>
    <dbReference type="NCBI Taxonomy" id="2496075"/>
    <lineage>
        <taxon>Eukaryota</taxon>
        <taxon>Sar</taxon>
        <taxon>Stramenopiles</taxon>
        <taxon>Oomycota</taxon>
        <taxon>Peronosporomycetes</taxon>
        <taxon>Peronosporales</taxon>
        <taxon>Peronosporaceae</taxon>
        <taxon>Phytophthora</taxon>
    </lineage>
</organism>
<dbReference type="GO" id="GO:0004674">
    <property type="term" value="F:protein serine/threonine kinase activity"/>
    <property type="evidence" value="ECO:0007669"/>
    <property type="project" value="UniProtKB-KW"/>
</dbReference>
<dbReference type="AlphaFoldDB" id="A0A8J5JDN2"/>
<dbReference type="PANTHER" id="PTHR24349">
    <property type="entry name" value="SERINE/THREONINE-PROTEIN KINASE"/>
    <property type="match status" value="1"/>
</dbReference>
<evidence type="ECO:0000313" key="12">
    <source>
        <dbReference type="Proteomes" id="UP000709295"/>
    </source>
</evidence>
<feature type="domain" description="Protein kinase" evidence="10">
    <location>
        <begin position="510"/>
        <end position="781"/>
    </location>
</feature>
<dbReference type="PROSITE" id="PS00108">
    <property type="entry name" value="PROTEIN_KINASE_ST"/>
    <property type="match status" value="1"/>
</dbReference>
<dbReference type="EMBL" id="JAENGY010000024">
    <property type="protein sequence ID" value="KAG6976675.1"/>
    <property type="molecule type" value="Genomic_DNA"/>
</dbReference>
<dbReference type="GO" id="GO:0005524">
    <property type="term" value="F:ATP binding"/>
    <property type="evidence" value="ECO:0007669"/>
    <property type="project" value="UniProtKB-KW"/>
</dbReference>
<dbReference type="InterPro" id="IPR050205">
    <property type="entry name" value="CDPK_Ser/Thr_kinases"/>
</dbReference>
<proteinExistence type="predicted"/>
<evidence type="ECO:0000256" key="5">
    <source>
        <dbReference type="ARBA" id="ARBA00022777"/>
    </source>
</evidence>
<keyword evidence="5" id="KW-0418">Kinase</keyword>
<dbReference type="SMART" id="SM00220">
    <property type="entry name" value="S_TKc"/>
    <property type="match status" value="1"/>
</dbReference>